<evidence type="ECO:0000313" key="2">
    <source>
        <dbReference type="Proteomes" id="UP000321805"/>
    </source>
</evidence>
<dbReference type="EMBL" id="CP042430">
    <property type="protein sequence ID" value="QEC46674.1"/>
    <property type="molecule type" value="Genomic_DNA"/>
</dbReference>
<keyword evidence="2" id="KW-1185">Reference proteome</keyword>
<dbReference type="Pfam" id="PF14907">
    <property type="entry name" value="NTP_transf_5"/>
    <property type="match status" value="1"/>
</dbReference>
<gene>
    <name evidence="1" type="ORF">FSW04_03130</name>
</gene>
<dbReference type="InterPro" id="IPR039498">
    <property type="entry name" value="NTP_transf_5"/>
</dbReference>
<name>A0A5B8U0V8_9ACTN</name>
<evidence type="ECO:0000313" key="1">
    <source>
        <dbReference type="EMBL" id="QEC46674.1"/>
    </source>
</evidence>
<organism evidence="1 2">
    <name type="scientific">Baekduia soli</name>
    <dbReference type="NCBI Taxonomy" id="496014"/>
    <lineage>
        <taxon>Bacteria</taxon>
        <taxon>Bacillati</taxon>
        <taxon>Actinomycetota</taxon>
        <taxon>Thermoleophilia</taxon>
        <taxon>Solirubrobacterales</taxon>
        <taxon>Baekduiaceae</taxon>
        <taxon>Baekduia</taxon>
    </lineage>
</organism>
<dbReference type="AlphaFoldDB" id="A0A5B8U0V8"/>
<proteinExistence type="predicted"/>
<keyword evidence="1" id="KW-0808">Transferase</keyword>
<dbReference type="Proteomes" id="UP000321805">
    <property type="component" value="Chromosome"/>
</dbReference>
<dbReference type="OrthoDB" id="4159853at2"/>
<reference evidence="1 2" key="1">
    <citation type="journal article" date="2018" name="J. Microbiol.">
        <title>Baekduia soli gen. nov., sp. nov., a novel bacterium isolated from the soil of Baekdu Mountain and proposal of a novel family name, Baekduiaceae fam. nov.</title>
        <authorList>
            <person name="An D.S."/>
            <person name="Siddiqi M.Z."/>
            <person name="Kim K.H."/>
            <person name="Yu H.S."/>
            <person name="Im W.T."/>
        </authorList>
    </citation>
    <scope>NUCLEOTIDE SEQUENCE [LARGE SCALE GENOMIC DNA]</scope>
    <source>
        <strain evidence="1 2">BR7-21</strain>
    </source>
</reference>
<sequence>MRSPALLLTRERRAVSGDEPAHRLLRLLCSTQERRAARAEEAGRLAAVVDAPTLAALAARQRLLGIVPGRLREAGLGAPAAELEALLGDVPRHERAEGGRLQLITLGLLLELERHGIAALALKGPLLGEALYGDAGARPSSDVDLLVGRDDLARAVDVVRAHAYRAPEDPPGPDGLPPLHWCLRPAAGSAPNVELHWRVHWHETTFSPQLLAHALPDPAWGRRAPVQWELATLLLIYARDGFAGLRMACDLATLADSDRARALPDGAIASVVDRVPELAGTLAAAALTAERIVGMPAAPWTRRRPRPAPLVTRLADWRLLGDTVQLHAEQRLVDVLVAPRHQRGAALRHQLFPSLEELRWMIGDAAPGPIRRRHQLAHAPSTLLRWMAPLRRGARVSTPRASRSAGSS</sequence>
<accession>A0A5B8U0V8</accession>
<dbReference type="KEGG" id="bsol:FSW04_03130"/>
<protein>
    <submittedName>
        <fullName evidence="1">Nucleotidyltransferase family protein</fullName>
    </submittedName>
</protein>
<dbReference type="GO" id="GO:0016740">
    <property type="term" value="F:transferase activity"/>
    <property type="evidence" value="ECO:0007669"/>
    <property type="project" value="UniProtKB-KW"/>
</dbReference>